<feature type="domain" description="Major facilitator superfamily (MFS) profile" evidence="6">
    <location>
        <begin position="78"/>
        <end position="531"/>
    </location>
</feature>
<reference evidence="7 8" key="1">
    <citation type="journal article" date="2024" name="BMC Genomics">
        <title>Genome assembly of redclaw crayfish (Cherax quadricarinatus) provides insights into its immune adaptation and hypoxia tolerance.</title>
        <authorList>
            <person name="Liu Z."/>
            <person name="Zheng J."/>
            <person name="Li H."/>
            <person name="Fang K."/>
            <person name="Wang S."/>
            <person name="He J."/>
            <person name="Zhou D."/>
            <person name="Weng S."/>
            <person name="Chi M."/>
            <person name="Gu Z."/>
            <person name="He J."/>
            <person name="Li F."/>
            <person name="Wang M."/>
        </authorList>
    </citation>
    <scope>NUCLEOTIDE SEQUENCE [LARGE SCALE GENOMIC DNA]</scope>
    <source>
        <strain evidence="7">ZL_2023a</strain>
    </source>
</reference>
<dbReference type="EMBL" id="JARKIK010000006">
    <property type="protein sequence ID" value="KAK8751307.1"/>
    <property type="molecule type" value="Genomic_DNA"/>
</dbReference>
<reference evidence="7" key="2">
    <citation type="submission" date="2024-01" db="EMBL/GenBank/DDBJ databases">
        <authorList>
            <person name="He J."/>
            <person name="Wang M."/>
            <person name="Zheng J."/>
            <person name="Liu Z."/>
        </authorList>
    </citation>
    <scope>NUCLEOTIDE SEQUENCE</scope>
    <source>
        <strain evidence="7">ZL_2023a</strain>
        <tissue evidence="7">Muscle</tissue>
    </source>
</reference>
<dbReference type="InterPro" id="IPR036259">
    <property type="entry name" value="MFS_trans_sf"/>
</dbReference>
<feature type="transmembrane region" description="Helical" evidence="5">
    <location>
        <begin position="198"/>
        <end position="219"/>
    </location>
</feature>
<feature type="transmembrane region" description="Helical" evidence="5">
    <location>
        <begin position="174"/>
        <end position="192"/>
    </location>
</feature>
<feature type="transmembrane region" description="Helical" evidence="5">
    <location>
        <begin position="503"/>
        <end position="526"/>
    </location>
</feature>
<feature type="transmembrane region" description="Helical" evidence="5">
    <location>
        <begin position="231"/>
        <end position="251"/>
    </location>
</feature>
<keyword evidence="3 5" id="KW-1133">Transmembrane helix</keyword>
<feature type="transmembrane region" description="Helical" evidence="5">
    <location>
        <begin position="418"/>
        <end position="436"/>
    </location>
</feature>
<proteinExistence type="predicted"/>
<dbReference type="PANTHER" id="PTHR24064">
    <property type="entry name" value="SOLUTE CARRIER FAMILY 22 MEMBER"/>
    <property type="match status" value="1"/>
</dbReference>
<feature type="transmembrane region" description="Helical" evidence="5">
    <location>
        <begin position="478"/>
        <end position="497"/>
    </location>
</feature>
<feature type="transmembrane region" description="Helical" evidence="5">
    <location>
        <begin position="442"/>
        <end position="466"/>
    </location>
</feature>
<keyword evidence="4 5" id="KW-0472">Membrane</keyword>
<evidence type="ECO:0000256" key="4">
    <source>
        <dbReference type="ARBA" id="ARBA00023136"/>
    </source>
</evidence>
<evidence type="ECO:0000256" key="3">
    <source>
        <dbReference type="ARBA" id="ARBA00022989"/>
    </source>
</evidence>
<feature type="transmembrane region" description="Helical" evidence="5">
    <location>
        <begin position="389"/>
        <end position="411"/>
    </location>
</feature>
<dbReference type="SUPFAM" id="SSF103473">
    <property type="entry name" value="MFS general substrate transporter"/>
    <property type="match status" value="1"/>
</dbReference>
<feature type="transmembrane region" description="Helical" evidence="5">
    <location>
        <begin position="257"/>
        <end position="278"/>
    </location>
</feature>
<comment type="subcellular location">
    <subcellularLocation>
        <location evidence="1">Membrane</location>
        <topology evidence="1">Multi-pass membrane protein</topology>
    </subcellularLocation>
</comment>
<dbReference type="Proteomes" id="UP001445076">
    <property type="component" value="Unassembled WGS sequence"/>
</dbReference>
<dbReference type="Gene3D" id="1.20.1250.20">
    <property type="entry name" value="MFS general substrate transporter like domains"/>
    <property type="match status" value="1"/>
</dbReference>
<protein>
    <recommendedName>
        <fullName evidence="6">Major facilitator superfamily (MFS) profile domain-containing protein</fullName>
    </recommendedName>
</protein>
<gene>
    <name evidence="7" type="ORF">OTU49_013976</name>
</gene>
<keyword evidence="8" id="KW-1185">Reference proteome</keyword>
<evidence type="ECO:0000313" key="8">
    <source>
        <dbReference type="Proteomes" id="UP001445076"/>
    </source>
</evidence>
<feature type="transmembrane region" description="Helical" evidence="5">
    <location>
        <begin position="20"/>
        <end position="40"/>
    </location>
</feature>
<accession>A0AAW0Y3X7</accession>
<comment type="caution">
    <text evidence="7">The sequence shown here is derived from an EMBL/GenBank/DDBJ whole genome shotgun (WGS) entry which is preliminary data.</text>
</comment>
<evidence type="ECO:0000313" key="7">
    <source>
        <dbReference type="EMBL" id="KAK8751307.1"/>
    </source>
</evidence>
<feature type="transmembrane region" description="Helical" evidence="5">
    <location>
        <begin position="358"/>
        <end position="377"/>
    </location>
</feature>
<evidence type="ECO:0000256" key="5">
    <source>
        <dbReference type="SAM" id="Phobius"/>
    </source>
</evidence>
<evidence type="ECO:0000256" key="2">
    <source>
        <dbReference type="ARBA" id="ARBA00022692"/>
    </source>
</evidence>
<evidence type="ECO:0000259" key="6">
    <source>
        <dbReference type="PROSITE" id="PS50850"/>
    </source>
</evidence>
<sequence>MTEEEDGFDHLLTKLGFGPWQGITLVTTFLVAMILPSHLIGSPLVSAPVPFRCFTDALSLDDWPQSLPYREGKETMNSTRKYFNGRCLELSNLSVTQEDTPAHRTFFRHRTYMSSCPYIEYDNTIFSATIVSEFHLVCDELHLQPFYQMLFNVGGILGSFIGGHIGDRFGRRRAVQIGCIANILSVLGTTLVPVYSFILVMRIITGCTCIGTLIPAWNMVLESTPSKHRSLVGMLSGLPYSVSVVAFAGVAYCIRTWRYLMLVCASPALLLLPLSMIVDESPRWLVQQGRATEATLVLQKAARQNSAKLSRNVDALVNNILEANKHKNDVAQDTTSSEFLATMKQIYDYIRSPGMRTILLAASLLWFLQSGVYLGVALNANNFTSTDPFLYVALTGIMDGTAVLLTTPLTLYLGRRTIVGLGLCVGGILLLLDLLVPMDYYWIKWILVMAGFLMVAGAFQVNYVYAPELFPTEARTRGFAFVNMMGSIGFMCAPLVTTLVAPYAWWAASVIFGCSGIIGSLMVAFLPETSNQPLPETLRDVEVRRIQSKSKEKGTVNKGYETGGESRI</sequence>
<dbReference type="EMBL" id="JARKIK010000006">
    <property type="protein sequence ID" value="KAK8751306.1"/>
    <property type="molecule type" value="Genomic_DNA"/>
</dbReference>
<dbReference type="InterPro" id="IPR005828">
    <property type="entry name" value="MFS_sugar_transport-like"/>
</dbReference>
<organism evidence="7 8">
    <name type="scientific">Cherax quadricarinatus</name>
    <name type="common">Australian red claw crayfish</name>
    <dbReference type="NCBI Taxonomy" id="27406"/>
    <lineage>
        <taxon>Eukaryota</taxon>
        <taxon>Metazoa</taxon>
        <taxon>Ecdysozoa</taxon>
        <taxon>Arthropoda</taxon>
        <taxon>Crustacea</taxon>
        <taxon>Multicrustacea</taxon>
        <taxon>Malacostraca</taxon>
        <taxon>Eumalacostraca</taxon>
        <taxon>Eucarida</taxon>
        <taxon>Decapoda</taxon>
        <taxon>Pleocyemata</taxon>
        <taxon>Astacidea</taxon>
        <taxon>Parastacoidea</taxon>
        <taxon>Parastacidae</taxon>
        <taxon>Cherax</taxon>
    </lineage>
</organism>
<evidence type="ECO:0000256" key="1">
    <source>
        <dbReference type="ARBA" id="ARBA00004141"/>
    </source>
</evidence>
<dbReference type="EMBL" id="JARKIK010000006">
    <property type="protein sequence ID" value="KAK8751304.1"/>
    <property type="molecule type" value="Genomic_DNA"/>
</dbReference>
<name>A0AAW0Y3X7_CHEQU</name>
<dbReference type="AlphaFoldDB" id="A0AAW0Y3X7"/>
<dbReference type="GO" id="GO:0022857">
    <property type="term" value="F:transmembrane transporter activity"/>
    <property type="evidence" value="ECO:0007669"/>
    <property type="project" value="InterPro"/>
</dbReference>
<dbReference type="Pfam" id="PF00083">
    <property type="entry name" value="Sugar_tr"/>
    <property type="match status" value="1"/>
</dbReference>
<dbReference type="PROSITE" id="PS50850">
    <property type="entry name" value="MFS"/>
    <property type="match status" value="1"/>
</dbReference>
<keyword evidence="2 5" id="KW-0812">Transmembrane</keyword>
<dbReference type="InterPro" id="IPR020846">
    <property type="entry name" value="MFS_dom"/>
</dbReference>
<dbReference type="GO" id="GO:0016020">
    <property type="term" value="C:membrane"/>
    <property type="evidence" value="ECO:0007669"/>
    <property type="project" value="UniProtKB-SubCell"/>
</dbReference>